<feature type="signal peptide" evidence="1">
    <location>
        <begin position="1"/>
        <end position="33"/>
    </location>
</feature>
<feature type="chain" id="PRO_5010187404" evidence="1">
    <location>
        <begin position="34"/>
        <end position="121"/>
    </location>
</feature>
<evidence type="ECO:0000313" key="2">
    <source>
        <dbReference type="EMBL" id="SER37690.1"/>
    </source>
</evidence>
<proteinExistence type="predicted"/>
<evidence type="ECO:0000313" key="3">
    <source>
        <dbReference type="Proteomes" id="UP000182841"/>
    </source>
</evidence>
<organism evidence="2 3">
    <name type="scientific">Streptomyces qinglanensis</name>
    <dbReference type="NCBI Taxonomy" id="943816"/>
    <lineage>
        <taxon>Bacteria</taxon>
        <taxon>Bacillati</taxon>
        <taxon>Actinomycetota</taxon>
        <taxon>Actinomycetes</taxon>
        <taxon>Kitasatosporales</taxon>
        <taxon>Streptomycetaceae</taxon>
        <taxon>Streptomyces</taxon>
    </lineage>
</organism>
<keyword evidence="1" id="KW-0732">Signal</keyword>
<evidence type="ECO:0000256" key="1">
    <source>
        <dbReference type="SAM" id="SignalP"/>
    </source>
</evidence>
<reference evidence="3" key="1">
    <citation type="submission" date="2016-10" db="EMBL/GenBank/DDBJ databases">
        <authorList>
            <person name="Varghese N."/>
            <person name="Submissions S."/>
        </authorList>
    </citation>
    <scope>NUCLEOTIDE SEQUENCE [LARGE SCALE GENOMIC DNA]</scope>
    <source>
        <strain evidence="3">CGMCC 4.6825</strain>
    </source>
</reference>
<keyword evidence="3" id="KW-1185">Reference proteome</keyword>
<protein>
    <submittedName>
        <fullName evidence="2">Uncharacterized protein</fullName>
    </submittedName>
</protein>
<dbReference type="AlphaFoldDB" id="A0A1H9NNZ0"/>
<accession>A0A1H9NNZ0</accession>
<dbReference type="EMBL" id="FOGO01000001">
    <property type="protein sequence ID" value="SER37690.1"/>
    <property type="molecule type" value="Genomic_DNA"/>
</dbReference>
<dbReference type="RefSeq" id="WP_074998449.1">
    <property type="nucleotide sequence ID" value="NZ_FOGO01000001.1"/>
</dbReference>
<name>A0A1H9NNZ0_9ACTN</name>
<sequence length="121" mass="13314">MRKSATTRRARALTVVAAMATALVGMAPVSAVAGDGPDDGHHHKRGYVCDRLEWDHRDHHHAAVGSGRCHAMNAPRRGDIRGPFTIKTRHGHHKVLCVSRHGDSGYANTPRWVRGKDCRRA</sequence>
<dbReference type="Proteomes" id="UP000182841">
    <property type="component" value="Unassembled WGS sequence"/>
</dbReference>
<gene>
    <name evidence="2" type="ORF">SAMN05421870_101549</name>
</gene>